<feature type="region of interest" description="Disordered" evidence="3">
    <location>
        <begin position="22"/>
        <end position="115"/>
    </location>
</feature>
<dbReference type="PANTHER" id="PTHR48051:SF1">
    <property type="entry name" value="RAS SUPPRESSOR PROTEIN 1"/>
    <property type="match status" value="1"/>
</dbReference>
<evidence type="ECO:0000256" key="1">
    <source>
        <dbReference type="ARBA" id="ARBA00022614"/>
    </source>
</evidence>
<dbReference type="OrthoDB" id="1517790at2759"/>
<feature type="region of interest" description="Disordered" evidence="3">
    <location>
        <begin position="244"/>
        <end position="269"/>
    </location>
</feature>
<evidence type="ECO:0000313" key="5">
    <source>
        <dbReference type="Proteomes" id="UP000189580"/>
    </source>
</evidence>
<accession>A0A167EJF5</accession>
<dbReference type="EMBL" id="CP014502">
    <property type="protein sequence ID" value="ANB14152.1"/>
    <property type="molecule type" value="Genomic_DNA"/>
</dbReference>
<evidence type="ECO:0000256" key="2">
    <source>
        <dbReference type="ARBA" id="ARBA00022737"/>
    </source>
</evidence>
<feature type="compositionally biased region" description="Basic and acidic residues" evidence="3">
    <location>
        <begin position="50"/>
        <end position="62"/>
    </location>
</feature>
<dbReference type="Gene3D" id="3.80.10.10">
    <property type="entry name" value="Ribonuclease Inhibitor"/>
    <property type="match status" value="1"/>
</dbReference>
<dbReference type="InterPro" id="IPR050216">
    <property type="entry name" value="LRR_domain-containing"/>
</dbReference>
<keyword evidence="2" id="KW-0677">Repeat</keyword>
<feature type="compositionally biased region" description="Low complexity" evidence="3">
    <location>
        <begin position="482"/>
        <end position="496"/>
    </location>
</feature>
<proteinExistence type="predicted"/>
<feature type="compositionally biased region" description="Low complexity" evidence="3">
    <location>
        <begin position="30"/>
        <end position="44"/>
    </location>
</feature>
<dbReference type="SUPFAM" id="SSF52058">
    <property type="entry name" value="L domain-like"/>
    <property type="match status" value="1"/>
</dbReference>
<dbReference type="GO" id="GO:0005737">
    <property type="term" value="C:cytoplasm"/>
    <property type="evidence" value="ECO:0007669"/>
    <property type="project" value="TreeGrafter"/>
</dbReference>
<organism evidence="4 5">
    <name type="scientific">Sugiyamaella lignohabitans</name>
    <dbReference type="NCBI Taxonomy" id="796027"/>
    <lineage>
        <taxon>Eukaryota</taxon>
        <taxon>Fungi</taxon>
        <taxon>Dikarya</taxon>
        <taxon>Ascomycota</taxon>
        <taxon>Saccharomycotina</taxon>
        <taxon>Dipodascomycetes</taxon>
        <taxon>Dipodascales</taxon>
        <taxon>Trichomonascaceae</taxon>
        <taxon>Sugiyamaella</taxon>
    </lineage>
</organism>
<sequence>MSQKLLPFYHQGSIGAAELDKVAGSGVGNGTENSTGNGSSKENGSGSGDRGPDSAFRVKDSHSQTSSSRQRVHELPLSLDPSLSFTRKRDCPTSESLIDGQNKRFHEFTDGQGPASEIWEVRSSPPLPPGLDTDEDDIDTSFELTQKTADDMQTSEDIPYQPRKKRFFGVGSTSGSVASVDLASSPGPASPSVYAPDSNTSDSSVFTSLSGLTASSANGPSITSVSGPFARTFVNSLASAAAAAGSGSGSVSRSAYPPVDSGRLGTSNSRSASCVTFVGTSSFNGGTGTPTTPPVSKSSFTSPTLASPFSSLASPIKRHKSYTRAGSFTSIADGHFVKAQEIIANAIDEGASKIVLSNMDLTEVPVEIGDLQNLVLLNSDSSSGDPDFHIFLNGNNIKTLPSALFNISNITVLSLRANQLAQLPPSIGRLKRLVNLSIAQNNLTYLPIELLELDHLDIFTFNANQFLQPPASTVPRRPPTVSANTSSDPTTASTSSYPPILTATSTAHISFALKATRQTQSLSELCLVQVAHHVISEREINLWDLDPGIKKLVSQGVDSRDSGVTCGICKRRMVHGIGYVLEWWANFKGVQDHLPFRRDLCSFRCYDKWSATHLV</sequence>
<dbReference type="Proteomes" id="UP000189580">
    <property type="component" value="Chromosome d"/>
</dbReference>
<dbReference type="RefSeq" id="XP_018736629.1">
    <property type="nucleotide sequence ID" value="XM_018882232.1"/>
</dbReference>
<keyword evidence="1" id="KW-0433">Leucine-rich repeat</keyword>
<dbReference type="AlphaFoldDB" id="A0A167EJF5"/>
<dbReference type="GeneID" id="30037318"/>
<gene>
    <name evidence="4" type="ORF">AWJ20_5111</name>
</gene>
<feature type="compositionally biased region" description="Low complexity" evidence="3">
    <location>
        <begin position="244"/>
        <end position="255"/>
    </location>
</feature>
<dbReference type="PANTHER" id="PTHR48051">
    <property type="match status" value="1"/>
</dbReference>
<keyword evidence="5" id="KW-1185">Reference proteome</keyword>
<name>A0A167EJF5_9ASCO</name>
<protein>
    <submittedName>
        <fullName evidence="4">Uncharacterized protein</fullName>
    </submittedName>
</protein>
<evidence type="ECO:0000313" key="4">
    <source>
        <dbReference type="EMBL" id="ANB14152.1"/>
    </source>
</evidence>
<reference evidence="4 5" key="1">
    <citation type="submission" date="2016-02" db="EMBL/GenBank/DDBJ databases">
        <title>Complete genome sequence and transcriptome regulation of the pentose utilising yeast Sugiyamaella lignohabitans.</title>
        <authorList>
            <person name="Bellasio M."/>
            <person name="Peymann A."/>
            <person name="Valli M."/>
            <person name="Sipitzky M."/>
            <person name="Graf A."/>
            <person name="Sauer M."/>
            <person name="Marx H."/>
            <person name="Mattanovich D."/>
        </authorList>
    </citation>
    <scope>NUCLEOTIDE SEQUENCE [LARGE SCALE GENOMIC DNA]</scope>
    <source>
        <strain evidence="4 5">CBS 10342</strain>
    </source>
</reference>
<feature type="region of interest" description="Disordered" evidence="3">
    <location>
        <begin position="179"/>
        <end position="201"/>
    </location>
</feature>
<feature type="region of interest" description="Disordered" evidence="3">
    <location>
        <begin position="470"/>
        <end position="499"/>
    </location>
</feature>
<evidence type="ECO:0000256" key="3">
    <source>
        <dbReference type="SAM" id="MobiDB-lite"/>
    </source>
</evidence>
<dbReference type="InterPro" id="IPR032675">
    <property type="entry name" value="LRR_dom_sf"/>
</dbReference>
<dbReference type="KEGG" id="slb:AWJ20_5111"/>